<protein>
    <submittedName>
        <fullName evidence="5">Uncharacterized protein LOC121400777</fullName>
    </submittedName>
</protein>
<feature type="region of interest" description="Disordered" evidence="3">
    <location>
        <begin position="542"/>
        <end position="561"/>
    </location>
</feature>
<keyword evidence="4" id="KW-1185">Reference proteome</keyword>
<evidence type="ECO:0000256" key="3">
    <source>
        <dbReference type="SAM" id="MobiDB-lite"/>
    </source>
</evidence>
<keyword evidence="2" id="KW-0233">DNA recombination</keyword>
<name>A0A8J1MG15_XENLA</name>
<dbReference type="Proteomes" id="UP000186698">
    <property type="component" value="Chromosome 2S"/>
</dbReference>
<feature type="region of interest" description="Disordered" evidence="3">
    <location>
        <begin position="456"/>
        <end position="503"/>
    </location>
</feature>
<gene>
    <name evidence="5" type="primary">LOC121400777</name>
</gene>
<dbReference type="Gene3D" id="1.10.150.130">
    <property type="match status" value="1"/>
</dbReference>
<feature type="region of interest" description="Disordered" evidence="3">
    <location>
        <begin position="252"/>
        <end position="308"/>
    </location>
</feature>
<feature type="compositionally biased region" description="Basic and acidic residues" evidence="3">
    <location>
        <begin position="252"/>
        <end position="264"/>
    </location>
</feature>
<dbReference type="GO" id="GO:0015074">
    <property type="term" value="P:DNA integration"/>
    <property type="evidence" value="ECO:0007669"/>
    <property type="project" value="InterPro"/>
</dbReference>
<dbReference type="GO" id="GO:0003677">
    <property type="term" value="F:DNA binding"/>
    <property type="evidence" value="ECO:0007669"/>
    <property type="project" value="UniProtKB-KW"/>
</dbReference>
<dbReference type="InterPro" id="IPR013762">
    <property type="entry name" value="Integrase-like_cat_sf"/>
</dbReference>
<dbReference type="PANTHER" id="PTHR33066">
    <property type="entry name" value="INTEGRASE_SAM-LIKE_N DOMAIN-CONTAINING PROTEIN"/>
    <property type="match status" value="1"/>
</dbReference>
<dbReference type="AlphaFoldDB" id="A0A8J1MG15"/>
<feature type="compositionally biased region" description="Polar residues" evidence="3">
    <location>
        <begin position="270"/>
        <end position="303"/>
    </location>
</feature>
<dbReference type="PANTHER" id="PTHR33066:SF2">
    <property type="entry name" value="FILAGGRIN-2-LIKE"/>
    <property type="match status" value="1"/>
</dbReference>
<dbReference type="GeneID" id="121400777"/>
<dbReference type="InterPro" id="IPR011010">
    <property type="entry name" value="DNA_brk_join_enz"/>
</dbReference>
<evidence type="ECO:0000256" key="2">
    <source>
        <dbReference type="ARBA" id="ARBA00023172"/>
    </source>
</evidence>
<dbReference type="SUPFAM" id="SSF47823">
    <property type="entry name" value="lambda integrase-like, N-terminal domain"/>
    <property type="match status" value="1"/>
</dbReference>
<dbReference type="RefSeq" id="XP_041440662.1">
    <property type="nucleotide sequence ID" value="XM_041584728.1"/>
</dbReference>
<organism evidence="4 5">
    <name type="scientific">Xenopus laevis</name>
    <name type="common">African clawed frog</name>
    <dbReference type="NCBI Taxonomy" id="8355"/>
    <lineage>
        <taxon>Eukaryota</taxon>
        <taxon>Metazoa</taxon>
        <taxon>Chordata</taxon>
        <taxon>Craniata</taxon>
        <taxon>Vertebrata</taxon>
        <taxon>Euteleostomi</taxon>
        <taxon>Amphibia</taxon>
        <taxon>Batrachia</taxon>
        <taxon>Anura</taxon>
        <taxon>Pipoidea</taxon>
        <taxon>Pipidae</taxon>
        <taxon>Xenopodinae</taxon>
        <taxon>Xenopus</taxon>
        <taxon>Xenopus</taxon>
    </lineage>
</organism>
<dbReference type="InterPro" id="IPR010998">
    <property type="entry name" value="Integrase_recombinase_N"/>
</dbReference>
<reference evidence="4" key="1">
    <citation type="submission" date="2024-06" db="UniProtKB">
        <authorList>
            <consortium name="RefSeq"/>
        </authorList>
    </citation>
    <scope>NUCLEOTIDE SEQUENCE [LARGE SCALE GENOMIC DNA]</scope>
    <source>
        <strain evidence="4">J_2021</strain>
    </source>
</reference>
<dbReference type="GO" id="GO:0006310">
    <property type="term" value="P:DNA recombination"/>
    <property type="evidence" value="ECO:0007669"/>
    <property type="project" value="UniProtKB-KW"/>
</dbReference>
<accession>A0A8J1MG15</accession>
<feature type="compositionally biased region" description="Polar residues" evidence="3">
    <location>
        <begin position="463"/>
        <end position="474"/>
    </location>
</feature>
<dbReference type="Gene3D" id="1.10.443.10">
    <property type="entry name" value="Intergrase catalytic core"/>
    <property type="match status" value="1"/>
</dbReference>
<keyword evidence="1" id="KW-0238">DNA-binding</keyword>
<proteinExistence type="predicted"/>
<dbReference type="KEGG" id="xla:121400777"/>
<dbReference type="OrthoDB" id="8954815at2759"/>
<feature type="region of interest" description="Disordered" evidence="3">
    <location>
        <begin position="195"/>
        <end position="214"/>
    </location>
</feature>
<dbReference type="SUPFAM" id="SSF56349">
    <property type="entry name" value="DNA breaking-rejoining enzymes"/>
    <property type="match status" value="1"/>
</dbReference>
<evidence type="ECO:0000256" key="1">
    <source>
        <dbReference type="ARBA" id="ARBA00023125"/>
    </source>
</evidence>
<evidence type="ECO:0000313" key="4">
    <source>
        <dbReference type="Proteomes" id="UP000186698"/>
    </source>
</evidence>
<evidence type="ECO:0000313" key="5">
    <source>
        <dbReference type="RefSeq" id="XP_041440662.1"/>
    </source>
</evidence>
<sequence>MAENHNRQMGSANNQRRIPNRIFSQATRKVYSLASKRQNISNSGKRLYSYGRFGRGKPFRAKEGDIFHNVPGTQDQRQSKTGYRFKVPEQIYRKEEVPNGDYKVSPKFAQQKRSDGNYRSKGCLSACANSCGKQKISESGGIPGWESQAFSVQGITLRHNISTKGIYKNHRGVGSGLEEGGYLRHTLSRRLVVEGVQRQRNGKKSTKNSRDSRSTWLAVEQRKIKFAAINFSKILGFSHQYQEHEDYSATRKVEQDCSRDKVDDQEQESDNSQSDETPWAVHSSNRGSSMGKSPNENLASKNFGNMEPKSVRFTKNHESDGETEKVVTVVVSTTQSEKGEVISSNRTSCDNDRCIPPGLGGTSEKTYCSRAMVCEDEVSIIKLQRAESSMEGAESSMEGAESLQEQNLFQKCSDSVGQHIGGGIHQSPRWNEIKETGKIVCQDHVLGSEQVITYHGDPHKRSGQSVGGPTQQAEESAGRVVFESEDLPRGSQTMGTTSDRFDGHQNESQVQEILFYLPQGQTDISGCFLHDLEISSSICISSSTHDPESNQEGEAGSSKGNSHYTELAQEIMVPRTLTSIQGQVLESTTEERFDNSEGDGISGLEKTKIDSMDVERTALVDQGLSKEVVETLLQSRKKSTSSAYERIWKVYDRWCSQKGFSSLQKGIAQILQFLQDGFDKGLQPNTLRVQVSALSAHLNTRLSLEPMVRRFLTATKRLRPRVKSFVSPWDLDFVLNRLCKPPFEPLQEIPLKMLTLKTVFLTAITSARRIGEIQALGASDPYIVFFSDKVCLRTLPFFIPKVPTSWCTDEVINLPIFFPEPKDDAERLLHSLDLKRCLMMYLERTKQLRKSDHLFILFSGKNKGNKASKASIARWLKETITTVYVLENREPPKVTKAHSTRGIATSWAERACASPQDICKAATWSSLHTFVKHYRLDILSARDTAFGSKEELEFNPWCAALRTNGKENSTGKYTNFLILLSGDKVKKCIN</sequence>
<reference evidence="5" key="2">
    <citation type="submission" date="2025-08" db="UniProtKB">
        <authorList>
            <consortium name="RefSeq"/>
        </authorList>
    </citation>
    <scope>IDENTIFICATION</scope>
    <source>
        <strain evidence="5">J_2021</strain>
        <tissue evidence="5">Erythrocytes</tissue>
    </source>
</reference>